<dbReference type="OrthoDB" id="9799036at2"/>
<dbReference type="GO" id="GO:0047617">
    <property type="term" value="F:fatty acyl-CoA hydrolase activity"/>
    <property type="evidence" value="ECO:0007669"/>
    <property type="project" value="TreeGrafter"/>
</dbReference>
<dbReference type="AlphaFoldDB" id="A0A1N7FD15"/>
<sequence>MKPRDFPFAAEVGVRWSDMDAFGHVNHARIVTMLEEARIQWLLDVGQEYRKLIMGAMIVDVHIRYQSQLRHEDSPLHIGMWIAGFRTVEFTLGYEVRAAGAELDTKPACRATTKMAVVDVDEHRLRRLDDEEKELLTRWSRDY</sequence>
<dbReference type="PANTHER" id="PTHR31793:SF24">
    <property type="entry name" value="LONG-CHAIN ACYL-COA THIOESTERASE FADM"/>
    <property type="match status" value="1"/>
</dbReference>
<dbReference type="STRING" id="1344003.SAMN05445060_1947"/>
<name>A0A1N7FD15_9NOCA</name>
<organism evidence="1 2">
    <name type="scientific">Williamsia sterculiae</name>
    <dbReference type="NCBI Taxonomy" id="1344003"/>
    <lineage>
        <taxon>Bacteria</taxon>
        <taxon>Bacillati</taxon>
        <taxon>Actinomycetota</taxon>
        <taxon>Actinomycetes</taxon>
        <taxon>Mycobacteriales</taxon>
        <taxon>Nocardiaceae</taxon>
        <taxon>Williamsia</taxon>
    </lineage>
</organism>
<dbReference type="RefSeq" id="WP_076478993.1">
    <property type="nucleotide sequence ID" value="NZ_FTNT01000005.1"/>
</dbReference>
<evidence type="ECO:0000313" key="2">
    <source>
        <dbReference type="Proteomes" id="UP000186218"/>
    </source>
</evidence>
<keyword evidence="2" id="KW-1185">Reference proteome</keyword>
<accession>A0A1N7FD15</accession>
<dbReference type="CDD" id="cd00586">
    <property type="entry name" value="4HBT"/>
    <property type="match status" value="1"/>
</dbReference>
<dbReference type="PANTHER" id="PTHR31793">
    <property type="entry name" value="4-HYDROXYBENZOYL-COA THIOESTERASE FAMILY MEMBER"/>
    <property type="match status" value="1"/>
</dbReference>
<protein>
    <submittedName>
        <fullName evidence="1">Acyl-CoA thioester hydrolase</fullName>
    </submittedName>
</protein>
<dbReference type="Gene3D" id="3.10.129.10">
    <property type="entry name" value="Hotdog Thioesterase"/>
    <property type="match status" value="1"/>
</dbReference>
<dbReference type="InterPro" id="IPR050563">
    <property type="entry name" value="4-hydroxybenzoyl-CoA_TE"/>
</dbReference>
<gene>
    <name evidence="1" type="ORF">SAMN05445060_1947</name>
</gene>
<reference evidence="1 2" key="1">
    <citation type="submission" date="2017-01" db="EMBL/GenBank/DDBJ databases">
        <authorList>
            <person name="Mah S.A."/>
            <person name="Swanson W.J."/>
            <person name="Moy G.W."/>
            <person name="Vacquier V.D."/>
        </authorList>
    </citation>
    <scope>NUCLEOTIDE SEQUENCE [LARGE SCALE GENOMIC DNA]</scope>
    <source>
        <strain evidence="1 2">CPCC 203464</strain>
    </source>
</reference>
<evidence type="ECO:0000313" key="1">
    <source>
        <dbReference type="EMBL" id="SIR98229.1"/>
    </source>
</evidence>
<dbReference type="Pfam" id="PF13279">
    <property type="entry name" value="4HBT_2"/>
    <property type="match status" value="1"/>
</dbReference>
<dbReference type="SUPFAM" id="SSF54637">
    <property type="entry name" value="Thioesterase/thiol ester dehydrase-isomerase"/>
    <property type="match status" value="1"/>
</dbReference>
<dbReference type="InterPro" id="IPR029069">
    <property type="entry name" value="HotDog_dom_sf"/>
</dbReference>
<proteinExistence type="predicted"/>
<keyword evidence="1" id="KW-0378">Hydrolase</keyword>
<dbReference type="Proteomes" id="UP000186218">
    <property type="component" value="Unassembled WGS sequence"/>
</dbReference>
<dbReference type="EMBL" id="FTNT01000005">
    <property type="protein sequence ID" value="SIR98229.1"/>
    <property type="molecule type" value="Genomic_DNA"/>
</dbReference>